<keyword evidence="3" id="KW-1185">Reference proteome</keyword>
<feature type="coiled-coil region" evidence="1">
    <location>
        <begin position="6"/>
        <end position="86"/>
    </location>
</feature>
<evidence type="ECO:0000256" key="1">
    <source>
        <dbReference type="SAM" id="Coils"/>
    </source>
</evidence>
<comment type="caution">
    <text evidence="2">The sequence shown here is derived from an EMBL/GenBank/DDBJ whole genome shotgun (WGS) entry which is preliminary data.</text>
</comment>
<dbReference type="Proteomes" id="UP000197032">
    <property type="component" value="Unassembled WGS sequence"/>
</dbReference>
<proteinExistence type="predicted"/>
<evidence type="ECO:0008006" key="4">
    <source>
        <dbReference type="Google" id="ProtNLM"/>
    </source>
</evidence>
<evidence type="ECO:0000313" key="2">
    <source>
        <dbReference type="EMBL" id="GAW91531.1"/>
    </source>
</evidence>
<accession>A0A1Z5HQD9</accession>
<sequence length="88" mass="10877">MDCPRCKSMKLRLQELEERVNHLRVSRRVLINLLEKVEREKSQLKERLEKENRRLLRTNVRYAHSLWQKNRRIRELEMKLVENQNNPG</sequence>
<protein>
    <recommendedName>
        <fullName evidence="4">Translation initiation factor 2</fullName>
    </recommendedName>
</protein>
<keyword evidence="1" id="KW-0175">Coiled coil</keyword>
<name>A0A1Z5HQD9_9FIRM</name>
<reference evidence="3" key="1">
    <citation type="journal article" date="2017" name="Appl. Environ. Microbiol.">
        <title>Genomic analysis of Calderihabitans maritimus KKC1, a thermophilic hydrogenogenic carboxydotrophic bacterium isolated from marine sediment.</title>
        <authorList>
            <person name="Omae K."/>
            <person name="Yoneda Y."/>
            <person name="Fukuyama Y."/>
            <person name="Yoshida T."/>
            <person name="Sako Y."/>
        </authorList>
    </citation>
    <scope>NUCLEOTIDE SEQUENCE [LARGE SCALE GENOMIC DNA]</scope>
    <source>
        <strain evidence="3">KKC1</strain>
    </source>
</reference>
<evidence type="ECO:0000313" key="3">
    <source>
        <dbReference type="Proteomes" id="UP000197032"/>
    </source>
</evidence>
<dbReference type="RefSeq" id="WP_088553047.1">
    <property type="nucleotide sequence ID" value="NZ_BDGJ01000018.1"/>
</dbReference>
<organism evidence="2 3">
    <name type="scientific">Calderihabitans maritimus</name>
    <dbReference type="NCBI Taxonomy" id="1246530"/>
    <lineage>
        <taxon>Bacteria</taxon>
        <taxon>Bacillati</taxon>
        <taxon>Bacillota</taxon>
        <taxon>Clostridia</taxon>
        <taxon>Neomoorellales</taxon>
        <taxon>Calderihabitantaceae</taxon>
        <taxon>Calderihabitans</taxon>
    </lineage>
</organism>
<dbReference type="EMBL" id="BDGJ01000018">
    <property type="protein sequence ID" value="GAW91531.1"/>
    <property type="molecule type" value="Genomic_DNA"/>
</dbReference>
<gene>
    <name evidence="2" type="ORF">KKC1_06920</name>
</gene>
<dbReference type="AlphaFoldDB" id="A0A1Z5HQD9"/>
<dbReference type="OrthoDB" id="1683221at2"/>